<dbReference type="VEuPathDB" id="VectorBase:LDEU003126"/>
<accession>A0A443SN13</accession>
<evidence type="ECO:0000256" key="2">
    <source>
        <dbReference type="ARBA" id="ARBA00022692"/>
    </source>
</evidence>
<proteinExistence type="predicted"/>
<keyword evidence="2 6" id="KW-0812">Transmembrane</keyword>
<evidence type="ECO:0000256" key="1">
    <source>
        <dbReference type="ARBA" id="ARBA00004370"/>
    </source>
</evidence>
<sequence length="352" mass="40009">MVACDIKIIIKAPNQKIGDQTIDCFSDWTVKQLKERISIDYPLKPRVEDQRLIYSGHLLKNEQKLDDILETNDERLHTIHLVCSQKQDVSRSNISGSERNTTTNSGVAEATETSSFLNTNMSTFQWDTVSPEVLNNFTVSSPFISQEQLMQQMAAMQQLYVQCMAQYLNQTGYNLDTIHTANQSALNTSQSEASSSPLIHRQAEPAGVQPQRMDAGPAGAAVDDDDDAVNRDWLDWFYWISRSLVFVSILYFYSSLSRFVVVIGFGLLLYLYQNGFLNGNREEQRVRDAEERHDAQRVQEIMDGNIDGHRRANVATHRDNEERYSGLRLLWMTLSSLFTSLIPDQAAPVNLN</sequence>
<evidence type="ECO:0000313" key="9">
    <source>
        <dbReference type="Proteomes" id="UP000288716"/>
    </source>
</evidence>
<keyword evidence="5" id="KW-0834">Unfolded protein response</keyword>
<dbReference type="PANTHER" id="PTHR12943">
    <property type="entry name" value="HOMOCYSTEINE-RESPONSIVE ENDOPLASMIC RETICULUM-RESIDENT UNIQUITIN-LIKE DOMAIN HERPUD PROTEIN FAMILY MEMBER"/>
    <property type="match status" value="1"/>
</dbReference>
<dbReference type="STRING" id="299467.A0A443SN13"/>
<evidence type="ECO:0000256" key="6">
    <source>
        <dbReference type="SAM" id="Phobius"/>
    </source>
</evidence>
<dbReference type="SMART" id="SM00213">
    <property type="entry name" value="UBQ"/>
    <property type="match status" value="1"/>
</dbReference>
<dbReference type="SUPFAM" id="SSF54236">
    <property type="entry name" value="Ubiquitin-like"/>
    <property type="match status" value="1"/>
</dbReference>
<evidence type="ECO:0000313" key="8">
    <source>
        <dbReference type="EMBL" id="RWS28914.1"/>
    </source>
</evidence>
<keyword evidence="4 6" id="KW-0472">Membrane</keyword>
<dbReference type="FunFam" id="3.10.20.90:FF:000046">
    <property type="entry name" value="Homocysteine-responsive endoplasmic reticulum-resident ubiquitin-like domain member 2 protein"/>
    <property type="match status" value="1"/>
</dbReference>
<dbReference type="InterPro" id="IPR029071">
    <property type="entry name" value="Ubiquitin-like_domsf"/>
</dbReference>
<dbReference type="AlphaFoldDB" id="A0A443SN13"/>
<dbReference type="Gene3D" id="3.10.20.90">
    <property type="entry name" value="Phosphatidylinositol 3-kinase Catalytic Subunit, Chain A, domain 1"/>
    <property type="match status" value="1"/>
</dbReference>
<evidence type="ECO:0000256" key="3">
    <source>
        <dbReference type="ARBA" id="ARBA00022989"/>
    </source>
</evidence>
<dbReference type="Proteomes" id="UP000288716">
    <property type="component" value="Unassembled WGS sequence"/>
</dbReference>
<dbReference type="EMBL" id="NCKV01001157">
    <property type="protein sequence ID" value="RWS28914.1"/>
    <property type="molecule type" value="Genomic_DNA"/>
</dbReference>
<dbReference type="PANTHER" id="PTHR12943:SF27">
    <property type="entry name" value="HOMOCYSTEINE-INDUCED ENDOPLASMIC RETICULUM PROTEIN, ISOFORM A"/>
    <property type="match status" value="1"/>
</dbReference>
<evidence type="ECO:0000256" key="4">
    <source>
        <dbReference type="ARBA" id="ARBA00023136"/>
    </source>
</evidence>
<dbReference type="CDD" id="cd01790">
    <property type="entry name" value="Ubl_HERP"/>
    <property type="match status" value="1"/>
</dbReference>
<dbReference type="InterPro" id="IPR000626">
    <property type="entry name" value="Ubiquitin-like_dom"/>
</dbReference>
<dbReference type="GO" id="GO:0030968">
    <property type="term" value="P:endoplasmic reticulum unfolded protein response"/>
    <property type="evidence" value="ECO:0007669"/>
    <property type="project" value="TreeGrafter"/>
</dbReference>
<dbReference type="OrthoDB" id="21589at2759"/>
<keyword evidence="9" id="KW-1185">Reference proteome</keyword>
<comment type="caution">
    <text evidence="8">The sequence shown here is derived from an EMBL/GenBank/DDBJ whole genome shotgun (WGS) entry which is preliminary data.</text>
</comment>
<feature type="domain" description="Ubiquitin-like" evidence="7">
    <location>
        <begin position="6"/>
        <end position="67"/>
    </location>
</feature>
<protein>
    <submittedName>
        <fullName evidence="8">Homocysteine-responsive endoplasmic reticulum-resident ubiquitin-like domain member 2 protein isoform X2</fullName>
    </submittedName>
</protein>
<organism evidence="8 9">
    <name type="scientific">Leptotrombidium deliense</name>
    <dbReference type="NCBI Taxonomy" id="299467"/>
    <lineage>
        <taxon>Eukaryota</taxon>
        <taxon>Metazoa</taxon>
        <taxon>Ecdysozoa</taxon>
        <taxon>Arthropoda</taxon>
        <taxon>Chelicerata</taxon>
        <taxon>Arachnida</taxon>
        <taxon>Acari</taxon>
        <taxon>Acariformes</taxon>
        <taxon>Trombidiformes</taxon>
        <taxon>Prostigmata</taxon>
        <taxon>Anystina</taxon>
        <taxon>Parasitengona</taxon>
        <taxon>Trombiculoidea</taxon>
        <taxon>Trombiculidae</taxon>
        <taxon>Leptotrombidium</taxon>
    </lineage>
</organism>
<feature type="transmembrane region" description="Helical" evidence="6">
    <location>
        <begin position="259"/>
        <end position="277"/>
    </location>
</feature>
<keyword evidence="3 6" id="KW-1133">Transmembrane helix</keyword>
<dbReference type="PROSITE" id="PS50053">
    <property type="entry name" value="UBIQUITIN_2"/>
    <property type="match status" value="1"/>
</dbReference>
<evidence type="ECO:0000259" key="7">
    <source>
        <dbReference type="PROSITE" id="PS50053"/>
    </source>
</evidence>
<evidence type="ECO:0000256" key="5">
    <source>
        <dbReference type="ARBA" id="ARBA00023230"/>
    </source>
</evidence>
<name>A0A443SN13_9ACAR</name>
<reference evidence="8 9" key="1">
    <citation type="journal article" date="2018" name="Gigascience">
        <title>Genomes of trombidid mites reveal novel predicted allergens and laterally-transferred genes associated with secondary metabolism.</title>
        <authorList>
            <person name="Dong X."/>
            <person name="Chaisiri K."/>
            <person name="Xia D."/>
            <person name="Armstrong S.D."/>
            <person name="Fang Y."/>
            <person name="Donnelly M.J."/>
            <person name="Kadowaki T."/>
            <person name="McGarry J.W."/>
            <person name="Darby A.C."/>
            <person name="Makepeace B.L."/>
        </authorList>
    </citation>
    <scope>NUCLEOTIDE SEQUENCE [LARGE SCALE GENOMIC DNA]</scope>
    <source>
        <strain evidence="8">UoL-UT</strain>
    </source>
</reference>
<dbReference type="Pfam" id="PF00240">
    <property type="entry name" value="ubiquitin"/>
    <property type="match status" value="1"/>
</dbReference>
<gene>
    <name evidence="8" type="ORF">B4U80_08105</name>
</gene>
<dbReference type="InterPro" id="IPR039751">
    <property type="entry name" value="HERPUD1/2"/>
</dbReference>
<dbReference type="GO" id="GO:0016020">
    <property type="term" value="C:membrane"/>
    <property type="evidence" value="ECO:0007669"/>
    <property type="project" value="UniProtKB-SubCell"/>
</dbReference>
<comment type="subcellular location">
    <subcellularLocation>
        <location evidence="1">Membrane</location>
    </subcellularLocation>
</comment>